<organism evidence="3 4">
    <name type="scientific">Nocardia uniformis</name>
    <dbReference type="NCBI Taxonomy" id="53432"/>
    <lineage>
        <taxon>Bacteria</taxon>
        <taxon>Bacillati</taxon>
        <taxon>Actinomycetota</taxon>
        <taxon>Actinomycetes</taxon>
        <taxon>Mycobacteriales</taxon>
        <taxon>Nocardiaceae</taxon>
        <taxon>Nocardia</taxon>
    </lineage>
</organism>
<keyword evidence="1" id="KW-0472">Membrane</keyword>
<keyword evidence="4" id="KW-1185">Reference proteome</keyword>
<dbReference type="EMBL" id="JABELX010000004">
    <property type="protein sequence ID" value="NNH70889.1"/>
    <property type="molecule type" value="Genomic_DNA"/>
</dbReference>
<comment type="caution">
    <text evidence="3">The sequence shown here is derived from an EMBL/GenBank/DDBJ whole genome shotgun (WGS) entry which is preliminary data.</text>
</comment>
<feature type="transmembrane region" description="Helical" evidence="1">
    <location>
        <begin position="114"/>
        <end position="138"/>
    </location>
</feature>
<proteinExistence type="predicted"/>
<dbReference type="RefSeq" id="WP_157552577.1">
    <property type="nucleotide sequence ID" value="NZ_JABELX010000004.1"/>
</dbReference>
<feature type="transmembrane region" description="Helical" evidence="1">
    <location>
        <begin position="182"/>
        <end position="201"/>
    </location>
</feature>
<feature type="transmembrane region" description="Helical" evidence="1">
    <location>
        <begin position="71"/>
        <end position="94"/>
    </location>
</feature>
<reference evidence="3 4" key="1">
    <citation type="submission" date="2020-05" db="EMBL/GenBank/DDBJ databases">
        <title>MicrobeNet Type strains.</title>
        <authorList>
            <person name="Nicholson A.C."/>
        </authorList>
    </citation>
    <scope>NUCLEOTIDE SEQUENCE [LARGE SCALE GENOMIC DNA]</scope>
    <source>
        <strain evidence="3 4">JCM 3224</strain>
    </source>
</reference>
<protein>
    <recommendedName>
        <fullName evidence="5">DUF998 domain-containing protein</fullName>
    </recommendedName>
</protein>
<feature type="transmembrane region" description="Helical" evidence="1">
    <location>
        <begin position="150"/>
        <end position="170"/>
    </location>
</feature>
<accession>A0A849C7M7</accession>
<dbReference type="Proteomes" id="UP000586827">
    <property type="component" value="Unassembled WGS sequence"/>
</dbReference>
<dbReference type="AlphaFoldDB" id="A0A849C7M7"/>
<feature type="transmembrane region" description="Helical" evidence="1">
    <location>
        <begin position="39"/>
        <end position="59"/>
    </location>
</feature>
<keyword evidence="1" id="KW-0812">Transmembrane</keyword>
<feature type="signal peptide" evidence="2">
    <location>
        <begin position="1"/>
        <end position="23"/>
    </location>
</feature>
<evidence type="ECO:0000313" key="4">
    <source>
        <dbReference type="Proteomes" id="UP000586827"/>
    </source>
</evidence>
<keyword evidence="1" id="KW-1133">Transmembrane helix</keyword>
<evidence type="ECO:0000313" key="3">
    <source>
        <dbReference type="EMBL" id="NNH70889.1"/>
    </source>
</evidence>
<name>A0A849C7M7_9NOCA</name>
<sequence>MVLLIAAMAIAGFLPPMSPNMSAADVAAHYRDNVGPIRTGLLIINAASALIVPFFVVVAMQMSRMKLWNQALLYAFFMCVASNAGLFAVADVAWLAAALRPERDPELTQLLNDIGWVCFVAPVGVLVVQIGLLGAAILLDQRRRPVFPRWSGWFTIAMAACIAPSALAVTTTDGPLAWDGAISFYLRFGAYILFLIVLWVLTRAALQRQIQDELDEIAERTAADGEIQPNRSTV</sequence>
<gene>
    <name evidence="3" type="ORF">HLB23_13620</name>
</gene>
<evidence type="ECO:0000256" key="2">
    <source>
        <dbReference type="SAM" id="SignalP"/>
    </source>
</evidence>
<keyword evidence="2" id="KW-0732">Signal</keyword>
<evidence type="ECO:0008006" key="5">
    <source>
        <dbReference type="Google" id="ProtNLM"/>
    </source>
</evidence>
<evidence type="ECO:0000256" key="1">
    <source>
        <dbReference type="SAM" id="Phobius"/>
    </source>
</evidence>
<feature type="chain" id="PRO_5038950382" description="DUF998 domain-containing protein" evidence="2">
    <location>
        <begin position="24"/>
        <end position="234"/>
    </location>
</feature>